<comment type="caution">
    <text evidence="2">The sequence shown here is derived from an EMBL/GenBank/DDBJ whole genome shotgun (WGS) entry which is preliminary data.</text>
</comment>
<reference evidence="2" key="1">
    <citation type="submission" date="2020-05" db="EMBL/GenBank/DDBJ databases">
        <title>Phylogenomic resolution of chytrid fungi.</title>
        <authorList>
            <person name="Stajich J.E."/>
            <person name="Amses K."/>
            <person name="Simmons R."/>
            <person name="Seto K."/>
            <person name="Myers J."/>
            <person name="Bonds A."/>
            <person name="Quandt C.A."/>
            <person name="Barry K."/>
            <person name="Liu P."/>
            <person name="Grigoriev I."/>
            <person name="Longcore J.E."/>
            <person name="James T.Y."/>
        </authorList>
    </citation>
    <scope>NUCLEOTIDE SEQUENCE</scope>
    <source>
        <strain evidence="2">JEL0318</strain>
    </source>
</reference>
<evidence type="ECO:0000313" key="2">
    <source>
        <dbReference type="EMBL" id="KAJ3046659.1"/>
    </source>
</evidence>
<evidence type="ECO:0000313" key="3">
    <source>
        <dbReference type="Proteomes" id="UP001212841"/>
    </source>
</evidence>
<dbReference type="Proteomes" id="UP001212841">
    <property type="component" value="Unassembled WGS sequence"/>
</dbReference>
<organism evidence="2 3">
    <name type="scientific">Rhizophlyctis rosea</name>
    <dbReference type="NCBI Taxonomy" id="64517"/>
    <lineage>
        <taxon>Eukaryota</taxon>
        <taxon>Fungi</taxon>
        <taxon>Fungi incertae sedis</taxon>
        <taxon>Chytridiomycota</taxon>
        <taxon>Chytridiomycota incertae sedis</taxon>
        <taxon>Chytridiomycetes</taxon>
        <taxon>Rhizophlyctidales</taxon>
        <taxon>Rhizophlyctidaceae</taxon>
        <taxon>Rhizophlyctis</taxon>
    </lineage>
</organism>
<name>A0AAD5S5D1_9FUNG</name>
<gene>
    <name evidence="2" type="ORF">HK097_000661</name>
</gene>
<protein>
    <submittedName>
        <fullName evidence="2">Uncharacterized protein</fullName>
    </submittedName>
</protein>
<sequence length="166" mass="18224">MPPKYTVDKKKRAFATKIRNAIQSTQIERLYEENDDHEAATRAALDLKLEEYRLWFRSPKRAGENRTVVEQGVEGTKKLLKRAKAVQREGATGVVAGLIGSSLGVAFEQQALSDRIAALTATQNRLLTIAATTPTPPASEPSTRAPSPDLLDELLNLPPDETGEEE</sequence>
<proteinExistence type="predicted"/>
<feature type="compositionally biased region" description="Low complexity" evidence="1">
    <location>
        <begin position="140"/>
        <end position="160"/>
    </location>
</feature>
<evidence type="ECO:0000256" key="1">
    <source>
        <dbReference type="SAM" id="MobiDB-lite"/>
    </source>
</evidence>
<keyword evidence="3" id="KW-1185">Reference proteome</keyword>
<feature type="region of interest" description="Disordered" evidence="1">
    <location>
        <begin position="130"/>
        <end position="166"/>
    </location>
</feature>
<dbReference type="AlphaFoldDB" id="A0AAD5S5D1"/>
<dbReference type="EMBL" id="JADGJD010001120">
    <property type="protein sequence ID" value="KAJ3046659.1"/>
    <property type="molecule type" value="Genomic_DNA"/>
</dbReference>
<accession>A0AAD5S5D1</accession>